<feature type="region of interest" description="Disordered" evidence="1">
    <location>
        <begin position="137"/>
        <end position="218"/>
    </location>
</feature>
<name>A0A6P5WES4_9EIME</name>
<feature type="transmembrane region" description="Helical" evidence="2">
    <location>
        <begin position="98"/>
        <end position="116"/>
    </location>
</feature>
<keyword evidence="2" id="KW-0812">Transmembrane</keyword>
<keyword evidence="3" id="KW-1185">Reference proteome</keyword>
<evidence type="ECO:0000256" key="2">
    <source>
        <dbReference type="SAM" id="Phobius"/>
    </source>
</evidence>
<evidence type="ECO:0000313" key="4">
    <source>
        <dbReference type="RefSeq" id="XP_022587320.2"/>
    </source>
</evidence>
<dbReference type="OrthoDB" id="10671941at2759"/>
<feature type="compositionally biased region" description="Basic residues" evidence="1">
    <location>
        <begin position="395"/>
        <end position="404"/>
    </location>
</feature>
<dbReference type="Proteomes" id="UP000515125">
    <property type="component" value="Unplaced"/>
</dbReference>
<organism evidence="3 4">
    <name type="scientific">Cyclospora cayetanensis</name>
    <dbReference type="NCBI Taxonomy" id="88456"/>
    <lineage>
        <taxon>Eukaryota</taxon>
        <taxon>Sar</taxon>
        <taxon>Alveolata</taxon>
        <taxon>Apicomplexa</taxon>
        <taxon>Conoidasida</taxon>
        <taxon>Coccidia</taxon>
        <taxon>Eucoccidiorida</taxon>
        <taxon>Eimeriorina</taxon>
        <taxon>Eimeriidae</taxon>
        <taxon>Cyclospora</taxon>
    </lineage>
</organism>
<evidence type="ECO:0000256" key="1">
    <source>
        <dbReference type="SAM" id="MobiDB-lite"/>
    </source>
</evidence>
<proteinExistence type="predicted"/>
<keyword evidence="2" id="KW-0472">Membrane</keyword>
<protein>
    <submittedName>
        <fullName evidence="4">Uncharacterized protein LOC34617779</fullName>
    </submittedName>
</protein>
<dbReference type="RefSeq" id="XP_022587320.2">
    <property type="nucleotide sequence ID" value="XM_022731136.2"/>
</dbReference>
<reference evidence="4" key="1">
    <citation type="submission" date="2025-08" db="UniProtKB">
        <authorList>
            <consortium name="RefSeq"/>
        </authorList>
    </citation>
    <scope>IDENTIFICATION</scope>
</reference>
<accession>A0A6P5WES4</accession>
<feature type="compositionally biased region" description="Basic and acidic residues" evidence="1">
    <location>
        <begin position="195"/>
        <end position="218"/>
    </location>
</feature>
<gene>
    <name evidence="4" type="primary">LOC34617779</name>
</gene>
<evidence type="ECO:0000313" key="3">
    <source>
        <dbReference type="Proteomes" id="UP000515125"/>
    </source>
</evidence>
<sequence>MAVEFDLGVDGGLVMGDNANIYVAPSLYNTGTWKSSLHSTYMEKANPLNQERHKNVREANDDETASVPSAQSPEGRRGISLMYAVRTSGRYTGGLRRSLVLVGIAAVMCALIVSFFTKGLAQGSRLWLPSKEPYAPLTQLQEPPLGPDAPVKGPQVPVTEPEVESEQLKVPPPTPDATSKDLEMPLTDPYTTARHTGDHDREGPSTDDQKRPPPEDVHPSFVPSFAALYDIFLNEFEGDPSNARGSAIEDGFLGGYPNIISEFETFVETCSNSPFMKIVPKDNDERRQRDWLMYKMHMGTLAKAEATVSTELSTLAMGGDSEKRLAIYESLLDIYKLRLEAATNWKNYHEQCGGIHANTEDVSKLLQAQEVYYAKMVDKQEEIIEKAKETSSAPKTKKASRKPSLRAQGFKGEPKQVYRDAVKELAPEDGWMIYLVL</sequence>
<feature type="region of interest" description="Disordered" evidence="1">
    <location>
        <begin position="386"/>
        <end position="406"/>
    </location>
</feature>
<keyword evidence="2" id="KW-1133">Transmembrane helix</keyword>
<dbReference type="GeneID" id="34617779"/>
<dbReference type="AlphaFoldDB" id="A0A6P5WES4"/>